<name>Q47654_ECOLX</name>
<organism evidence="1">
    <name type="scientific">Escherichia coli</name>
    <dbReference type="NCBI Taxonomy" id="562"/>
    <lineage>
        <taxon>Bacteria</taxon>
        <taxon>Pseudomonadati</taxon>
        <taxon>Pseudomonadota</taxon>
        <taxon>Gammaproteobacteria</taxon>
        <taxon>Enterobacterales</taxon>
        <taxon>Enterobacteriaceae</taxon>
        <taxon>Escherichia</taxon>
    </lineage>
</organism>
<accession>Q47654</accession>
<evidence type="ECO:0000313" key="1">
    <source>
        <dbReference type="EMBL" id="AAA24654.1"/>
    </source>
</evidence>
<dbReference type="EMBL" id="M35586">
    <property type="protein sequence ID" value="AAA24654.1"/>
    <property type="molecule type" value="Genomic_DNA"/>
</dbReference>
<protein>
    <submittedName>
        <fullName evidence="1">ORF 1</fullName>
    </submittedName>
</protein>
<dbReference type="PIR" id="B33065">
    <property type="entry name" value="B33065"/>
</dbReference>
<reference evidence="1" key="1">
    <citation type="journal article" date="1983" name="Infect. Immun.">
        <title>Characterization of the gene encoding heat-stable toxin II and preliminary molecular epidemiological studies of enterotoxigenic Escherichia coli heat-stable toxin II producers.</title>
        <authorList>
            <person name="Lee C.H."/>
            <person name="Moseley S.L."/>
            <person name="Moon H.W."/>
            <person name="Whipp S.C."/>
            <person name="Gyles C.L."/>
            <person name="So M."/>
        </authorList>
    </citation>
    <scope>NUCLEOTIDE SEQUENCE</scope>
</reference>
<dbReference type="AlphaFoldDB" id="Q47654"/>
<sequence>MPPSVFAILILLYAFIQLSVVSVGNDVRSSMIFALKVLKSIMQRSLIVF</sequence>
<proteinExistence type="predicted"/>